<feature type="compositionally biased region" description="Basic and acidic residues" evidence="3">
    <location>
        <begin position="381"/>
        <end position="390"/>
    </location>
</feature>
<dbReference type="PANTHER" id="PTHR23158:SF33">
    <property type="entry name" value="TRANSPORT AND GOLGI ORGANIZATION PROTEIN 1"/>
    <property type="match status" value="1"/>
</dbReference>
<dbReference type="GO" id="GO:0035459">
    <property type="term" value="P:vesicle cargo loading"/>
    <property type="evidence" value="ECO:0007669"/>
    <property type="project" value="TreeGrafter"/>
</dbReference>
<feature type="compositionally biased region" description="Basic and acidic residues" evidence="3">
    <location>
        <begin position="555"/>
        <end position="565"/>
    </location>
</feature>
<evidence type="ECO:0008006" key="7">
    <source>
        <dbReference type="Google" id="ProtNLM"/>
    </source>
</evidence>
<name>A0A8I6RTL0_CIMLE</name>
<evidence type="ECO:0000313" key="6">
    <source>
        <dbReference type="Proteomes" id="UP000494040"/>
    </source>
</evidence>
<feature type="coiled-coil region" evidence="2">
    <location>
        <begin position="1153"/>
        <end position="1208"/>
    </location>
</feature>
<feature type="compositionally biased region" description="Pro residues" evidence="3">
    <location>
        <begin position="1386"/>
        <end position="1406"/>
    </location>
</feature>
<feature type="compositionally biased region" description="Pro residues" evidence="3">
    <location>
        <begin position="1362"/>
        <end position="1373"/>
    </location>
</feature>
<dbReference type="GO" id="GO:0070971">
    <property type="term" value="C:endoplasmic reticulum exit site"/>
    <property type="evidence" value="ECO:0007669"/>
    <property type="project" value="TreeGrafter"/>
</dbReference>
<evidence type="ECO:0000256" key="2">
    <source>
        <dbReference type="SAM" id="Coils"/>
    </source>
</evidence>
<feature type="region of interest" description="Disordered" evidence="3">
    <location>
        <begin position="1362"/>
        <end position="1444"/>
    </location>
</feature>
<dbReference type="CTD" id="33930"/>
<organism evidence="5 6">
    <name type="scientific">Cimex lectularius</name>
    <name type="common">Bed bug</name>
    <name type="synonym">Acanthia lectularia</name>
    <dbReference type="NCBI Taxonomy" id="79782"/>
    <lineage>
        <taxon>Eukaryota</taxon>
        <taxon>Metazoa</taxon>
        <taxon>Ecdysozoa</taxon>
        <taxon>Arthropoda</taxon>
        <taxon>Hexapoda</taxon>
        <taxon>Insecta</taxon>
        <taxon>Pterygota</taxon>
        <taxon>Neoptera</taxon>
        <taxon>Paraneoptera</taxon>
        <taxon>Hemiptera</taxon>
        <taxon>Heteroptera</taxon>
        <taxon>Panheteroptera</taxon>
        <taxon>Cimicomorpha</taxon>
        <taxon>Cimicidae</taxon>
        <taxon>Cimex</taxon>
    </lineage>
</organism>
<evidence type="ECO:0000256" key="4">
    <source>
        <dbReference type="SAM" id="SignalP"/>
    </source>
</evidence>
<dbReference type="EnsemblMetazoa" id="XM_014395783.2">
    <property type="protein sequence ID" value="XP_014251269.1"/>
    <property type="gene ID" value="LOC106667687"/>
</dbReference>
<feature type="compositionally biased region" description="Polar residues" evidence="3">
    <location>
        <begin position="521"/>
        <end position="534"/>
    </location>
</feature>
<feature type="compositionally biased region" description="Polar residues" evidence="3">
    <location>
        <begin position="542"/>
        <end position="551"/>
    </location>
</feature>
<sequence length="1444" mass="162023">MNIYLIIILVFSVPSLLAIDEELDKISLRCADSECSNPISNGSIVTDYPATDSKYKIKLKKGDNCEVFGMSNDGNILLARVNKQEGIISNIFYREEKVLVPKKTLVGGKWNKNRFSKSSTLGSAKKEQNVPSKPAIKEMVENNQTMEDNILPTDEKKSFETYNNFTYNDSLVNTNALPSEQNFTNQVQDGNYSVNINESKIEPSPTLDPKVGDMHVNDSFNNSTNDYNTYKTENLEKEPLEYSNGDHNANRNQPIEVTESTLTAKPSDVHINNTVNPDNITNHVDDNSENAEGIFSKMIPGNESSTKEAVPNLMAEPVSVTDQHHRLVENQQKSTTNATPVNQTDYFNTTATTLPESSEVKSGLEPTLQSKITDGQPQESSNKKPTDDKYFNTSSPGLDKVETNAEPMSQNKSVDIQFPESTNETDETKVPKTPVTTPPEYVQMQTRQSSDATLTDNTNLKTPLEFGGFKTGLEQSYQNKNSVAKPLETLNEMHTGDKDLNTASDLSTIPRPEVQTELEPTLQNKITDIQSPETNSREHANETNLSETPLNTLPEADKSQPKEVANKIAVDDLSSPTHLESDEVKEAFEPTSPDIISDTLPLKVSNDTHAHKTDLNTPATPSQENDKVKTEMKPTSETIHTDVQPQAIDLNKSVPSTASSGESKTVMETSSETTSSDVQHQPITYNTYTDETDLNKSVLSTASVDKASTGIDHTSETTGSDVQHETTTFNKYIYETDVNKAPSTTSSEEAKTAKETQTTNSETQPTEVKEISLLPTEEAAKELDYKADEYDDITSEFQKRSEAYEEIGVTIGNGGDCMFSALYSALASFQDLFSKSPSHHGDFNKETDTNELDIPSNLSEEVDIPYTQEHVSKENFSDGDSSWMSWKTVLLLVFTSGVILVFSLGSYYIENSKRDVELMMKNNSLADELFILQKERITLEERLQQSEEAVNKFSKESSMSTYEVEALKAELSQLKMEKSQAEEREQGLIKKCNMLETNYSKLRQLFSENKQKGERSALIADIKKLKESSNNEILSLKDQLELKSEEIKTLMVKLQKSNDTKDKLEEKLNLMMSEEQVAVKHYQDSVAKLEQTIEDSKATVIKLEDEMGKLKKECESLTIEKELAESALQKAHGLKSSESLSRWLESKEVRLSLVVAEKKLLELTEEKAALRKEKEELLEKQKLLENQIEDLNNKYEEAEKAKIEGLTRLKVLSDYFNEKETQLQEQLGTKEALWLQKQSDDHTIYEQMRSLREENQTYKSQNETLRKEIIDQETSFKKLIANAEEKADGYWVSLRQAERRLKESQVEAAQLRNRLTNLEISGDHLPEDKLKGMEVNGDMPPFGPATSPPFMLYPGEFIPPPPLISAPSRPPPLGRISSPTLGDFTPPLPLPPFDRYPPSPPPPPPQYLHKPQPRDGASRKQKDSQSSNHSSESTNEKSQRRSKR</sequence>
<keyword evidence="4" id="KW-0732">Signal</keyword>
<feature type="compositionally biased region" description="Basic and acidic residues" evidence="3">
    <location>
        <begin position="1434"/>
        <end position="1444"/>
    </location>
</feature>
<feature type="compositionally biased region" description="Polar residues" evidence="3">
    <location>
        <begin position="677"/>
        <end position="689"/>
    </location>
</feature>
<feature type="signal peptide" evidence="4">
    <location>
        <begin position="1"/>
        <end position="18"/>
    </location>
</feature>
<feature type="chain" id="PRO_5035279626" description="Transport and Golgi organization protein 1" evidence="4">
    <location>
        <begin position="19"/>
        <end position="1444"/>
    </location>
</feature>
<dbReference type="GO" id="GO:0005789">
    <property type="term" value="C:endoplasmic reticulum membrane"/>
    <property type="evidence" value="ECO:0007669"/>
    <property type="project" value="TreeGrafter"/>
</dbReference>
<dbReference type="OrthoDB" id="6627676at2759"/>
<dbReference type="KEGG" id="clec:106667687"/>
<feature type="region of interest" description="Disordered" evidence="3">
    <location>
        <begin position="495"/>
        <end position="629"/>
    </location>
</feature>
<feature type="coiled-coil region" evidence="2">
    <location>
        <begin position="929"/>
        <end position="1127"/>
    </location>
</feature>
<evidence type="ECO:0000313" key="5">
    <source>
        <dbReference type="EnsemblMetazoa" id="XP_014251269.1"/>
    </source>
</evidence>
<feature type="compositionally biased region" description="Basic and acidic residues" evidence="3">
    <location>
        <begin position="1412"/>
        <end position="1423"/>
    </location>
</feature>
<dbReference type="GO" id="GO:0009306">
    <property type="term" value="P:protein secretion"/>
    <property type="evidence" value="ECO:0007669"/>
    <property type="project" value="TreeGrafter"/>
</dbReference>
<keyword evidence="1 2" id="KW-0175">Coiled coil</keyword>
<feature type="region of interest" description="Disordered" evidence="3">
    <location>
        <begin position="740"/>
        <end position="768"/>
    </location>
</feature>
<proteinExistence type="predicted"/>
<dbReference type="GO" id="GO:0006888">
    <property type="term" value="P:endoplasmic reticulum to Golgi vesicle-mediated transport"/>
    <property type="evidence" value="ECO:0007669"/>
    <property type="project" value="TreeGrafter"/>
</dbReference>
<dbReference type="GeneID" id="106667687"/>
<protein>
    <recommendedName>
        <fullName evidence="7">Transport and Golgi organization protein 1</fullName>
    </recommendedName>
</protein>
<feature type="region of interest" description="Disordered" evidence="3">
    <location>
        <begin position="351"/>
        <end position="408"/>
    </location>
</feature>
<dbReference type="PANTHER" id="PTHR23158">
    <property type="entry name" value="MELANOMA INHIBITORY ACTIVITY-RELATED"/>
    <property type="match status" value="1"/>
</dbReference>
<feature type="compositionally biased region" description="Low complexity" evidence="3">
    <location>
        <begin position="1424"/>
        <end position="1433"/>
    </location>
</feature>
<dbReference type="RefSeq" id="XP_014251269.1">
    <property type="nucleotide sequence ID" value="XM_014395783.2"/>
</dbReference>
<feature type="compositionally biased region" description="Low complexity" evidence="3">
    <location>
        <begin position="662"/>
        <end position="676"/>
    </location>
</feature>
<evidence type="ECO:0000256" key="3">
    <source>
        <dbReference type="SAM" id="MobiDB-lite"/>
    </source>
</evidence>
<accession>A0A8I6RTL0</accession>
<evidence type="ECO:0000256" key="1">
    <source>
        <dbReference type="ARBA" id="ARBA00023054"/>
    </source>
</evidence>
<feature type="region of interest" description="Disordered" evidence="3">
    <location>
        <begin position="644"/>
        <end position="689"/>
    </location>
</feature>
<keyword evidence="6" id="KW-1185">Reference proteome</keyword>
<dbReference type="InterPro" id="IPR051500">
    <property type="entry name" value="cTAGE_MIA/OTOR"/>
</dbReference>
<dbReference type="Proteomes" id="UP000494040">
    <property type="component" value="Unassembled WGS sequence"/>
</dbReference>
<reference evidence="5" key="1">
    <citation type="submission" date="2022-01" db="UniProtKB">
        <authorList>
            <consortium name="EnsemblMetazoa"/>
        </authorList>
    </citation>
    <scope>IDENTIFICATION</scope>
</reference>
<feature type="compositionally biased region" description="Polar residues" evidence="3">
    <location>
        <begin position="367"/>
        <end position="380"/>
    </location>
</feature>
<dbReference type="OMA" id="DHENKNP"/>
<feature type="compositionally biased region" description="Basic and acidic residues" evidence="3">
    <location>
        <begin position="579"/>
        <end position="588"/>
    </location>
</feature>
<feature type="coiled-coil region" evidence="2">
    <location>
        <begin position="1294"/>
        <end position="1321"/>
    </location>
</feature>